<protein>
    <submittedName>
        <fullName evidence="1">(spotted green pufferfish) hypothetical protein</fullName>
    </submittedName>
</protein>
<gene>
    <name evidence="1" type="ORF">GSTENG00012680001</name>
</gene>
<sequence length="57" mass="6585">MERKVAREFRHKVRQMHSLPILSKRPMTEFLKGLPGCRSGVSTDVRLGPLRSLRHST</sequence>
<organism evidence="1">
    <name type="scientific">Tetraodon nigroviridis</name>
    <name type="common">Spotted green pufferfish</name>
    <name type="synonym">Chelonodon nigroviridis</name>
    <dbReference type="NCBI Taxonomy" id="99883"/>
    <lineage>
        <taxon>Eukaryota</taxon>
        <taxon>Metazoa</taxon>
        <taxon>Chordata</taxon>
        <taxon>Craniata</taxon>
        <taxon>Vertebrata</taxon>
        <taxon>Euteleostomi</taxon>
        <taxon>Actinopterygii</taxon>
        <taxon>Neopterygii</taxon>
        <taxon>Teleostei</taxon>
        <taxon>Neoteleostei</taxon>
        <taxon>Acanthomorphata</taxon>
        <taxon>Eupercaria</taxon>
        <taxon>Tetraodontiformes</taxon>
        <taxon>Tetradontoidea</taxon>
        <taxon>Tetraodontidae</taxon>
        <taxon>Tetraodon</taxon>
    </lineage>
</organism>
<comment type="caution">
    <text evidence="1">The sequence shown here is derived from an EMBL/GenBank/DDBJ whole genome shotgun (WGS) entry which is preliminary data.</text>
</comment>
<evidence type="ECO:0000313" key="1">
    <source>
        <dbReference type="EMBL" id="CAF95870.1"/>
    </source>
</evidence>
<reference evidence="1" key="1">
    <citation type="journal article" date="2004" name="Nature">
        <title>Genome duplication in the teleost fish Tetraodon nigroviridis reveals the early vertebrate proto-karyotype.</title>
        <authorList>
            <person name="Jaillon O."/>
            <person name="Aury J.-M."/>
            <person name="Brunet F."/>
            <person name="Petit J.-L."/>
            <person name="Stange-Thomann N."/>
            <person name="Mauceli E."/>
            <person name="Bouneau L."/>
            <person name="Fischer C."/>
            <person name="Ozouf-Costaz C."/>
            <person name="Bernot A."/>
            <person name="Nicaud S."/>
            <person name="Jaffe D."/>
            <person name="Fisher S."/>
            <person name="Lutfalla G."/>
            <person name="Dossat C."/>
            <person name="Segurens B."/>
            <person name="Dasilva C."/>
            <person name="Salanoubat M."/>
            <person name="Levy M."/>
            <person name="Boudet N."/>
            <person name="Castellano S."/>
            <person name="Anthouard V."/>
            <person name="Jubin C."/>
            <person name="Castelli V."/>
            <person name="Katinka M."/>
            <person name="Vacherie B."/>
            <person name="Biemont C."/>
            <person name="Skalli Z."/>
            <person name="Cattolico L."/>
            <person name="Poulain J."/>
            <person name="De Berardinis V."/>
            <person name="Cruaud C."/>
            <person name="Duprat S."/>
            <person name="Brottier P."/>
            <person name="Coutanceau J.-P."/>
            <person name="Gouzy J."/>
            <person name="Parra G."/>
            <person name="Lardier G."/>
            <person name="Chapple C."/>
            <person name="McKernan K.J."/>
            <person name="McEwan P."/>
            <person name="Bosak S."/>
            <person name="Kellis M."/>
            <person name="Volff J.-N."/>
            <person name="Guigo R."/>
            <person name="Zody M.C."/>
            <person name="Mesirov J."/>
            <person name="Lindblad-Toh K."/>
            <person name="Birren B."/>
            <person name="Nusbaum C."/>
            <person name="Kahn D."/>
            <person name="Robinson-Rechavi M."/>
            <person name="Laudet V."/>
            <person name="Schachter V."/>
            <person name="Quetier F."/>
            <person name="Saurin W."/>
            <person name="Scarpelli C."/>
            <person name="Wincker P."/>
            <person name="Lander E.S."/>
            <person name="Weissenbach J."/>
            <person name="Roest Crollius H."/>
        </authorList>
    </citation>
    <scope>NUCLEOTIDE SEQUENCE [LARGE SCALE GENOMIC DNA]</scope>
</reference>
<name>Q4SU12_TETNG</name>
<accession>Q4SU12</accession>
<dbReference type="EMBL" id="CAAE01014044">
    <property type="protein sequence ID" value="CAF95870.1"/>
    <property type="molecule type" value="Genomic_DNA"/>
</dbReference>
<dbReference type="AlphaFoldDB" id="Q4SU12"/>
<reference evidence="1" key="2">
    <citation type="submission" date="2004-02" db="EMBL/GenBank/DDBJ databases">
        <authorList>
            <consortium name="Genoscope"/>
            <consortium name="Whitehead Institute Centre for Genome Research"/>
        </authorList>
    </citation>
    <scope>NUCLEOTIDE SEQUENCE</scope>
</reference>
<proteinExistence type="predicted"/>
<dbReference type="KEGG" id="tng:GSTEN00012680G001"/>